<name>A0ABQ3MIL9_9PSEU</name>
<evidence type="ECO:0008006" key="3">
    <source>
        <dbReference type="Google" id="ProtNLM"/>
    </source>
</evidence>
<dbReference type="RefSeq" id="WP_191300273.1">
    <property type="nucleotide sequence ID" value="NZ_BNAR01000006.1"/>
</dbReference>
<proteinExistence type="predicted"/>
<comment type="caution">
    <text evidence="1">The sequence shown here is derived from an EMBL/GenBank/DDBJ whole genome shotgun (WGS) entry which is preliminary data.</text>
</comment>
<sequence length="171" mass="19244">MKIGRYGAVVETLAVNYEMLGEHRKAAELYELSLKVILELTDAKWSRLPCSFEEQFIAESFSLARTLYMARETDRVLTMLDHVRTGQQVDHQWFVACLRAVDELASVSAETGATQLPLLTARPDRSPFPLVTRPVEYSLDMFVDLTPMDAGHIMINGVDPMNLSSADCEVF</sequence>
<dbReference type="EMBL" id="BNAR01000006">
    <property type="protein sequence ID" value="GHH44205.1"/>
    <property type="molecule type" value="Genomic_DNA"/>
</dbReference>
<evidence type="ECO:0000313" key="1">
    <source>
        <dbReference type="EMBL" id="GHH44205.1"/>
    </source>
</evidence>
<keyword evidence="2" id="KW-1185">Reference proteome</keyword>
<accession>A0ABQ3MIL9</accession>
<dbReference type="Proteomes" id="UP000605568">
    <property type="component" value="Unassembled WGS sequence"/>
</dbReference>
<organism evidence="1 2">
    <name type="scientific">Lentzea cavernae</name>
    <dbReference type="NCBI Taxonomy" id="2020703"/>
    <lineage>
        <taxon>Bacteria</taxon>
        <taxon>Bacillati</taxon>
        <taxon>Actinomycetota</taxon>
        <taxon>Actinomycetes</taxon>
        <taxon>Pseudonocardiales</taxon>
        <taxon>Pseudonocardiaceae</taxon>
        <taxon>Lentzea</taxon>
    </lineage>
</organism>
<reference evidence="2" key="1">
    <citation type="journal article" date="2019" name="Int. J. Syst. Evol. Microbiol.">
        <title>The Global Catalogue of Microorganisms (GCM) 10K type strain sequencing project: providing services to taxonomists for standard genome sequencing and annotation.</title>
        <authorList>
            <consortium name="The Broad Institute Genomics Platform"/>
            <consortium name="The Broad Institute Genome Sequencing Center for Infectious Disease"/>
            <person name="Wu L."/>
            <person name="Ma J."/>
        </authorList>
    </citation>
    <scope>NUCLEOTIDE SEQUENCE [LARGE SCALE GENOMIC DNA]</scope>
    <source>
        <strain evidence="2">CGMCC 4.7367</strain>
    </source>
</reference>
<evidence type="ECO:0000313" key="2">
    <source>
        <dbReference type="Proteomes" id="UP000605568"/>
    </source>
</evidence>
<gene>
    <name evidence="1" type="ORF">GCM10017774_43380</name>
</gene>
<protein>
    <recommendedName>
        <fullName evidence="3">Tetratricopeptide repeat-containing protein</fullName>
    </recommendedName>
</protein>